<dbReference type="AlphaFoldDB" id="A0AAX3NA89"/>
<dbReference type="NCBIfam" id="NF003625">
    <property type="entry name" value="PRK05265.1-3"/>
    <property type="match status" value="1"/>
</dbReference>
<evidence type="ECO:0000313" key="6">
    <source>
        <dbReference type="EMBL" id="WDI78418.1"/>
    </source>
</evidence>
<dbReference type="InterPro" id="IPR013785">
    <property type="entry name" value="Aldolase_TIM"/>
</dbReference>
<comment type="caution">
    <text evidence="4">Lacks conserved residue(s) required for the propagation of feature annotation.</text>
</comment>
<keyword evidence="1 4" id="KW-0963">Cytoplasm</keyword>
<name>A0AAX3NA89_9ENTR</name>
<comment type="subunit">
    <text evidence="4">Homooctamer; tetramer of dimers.</text>
</comment>
<feature type="binding site" evidence="4">
    <location>
        <begin position="215"/>
        <end position="216"/>
    </location>
    <ligand>
        <name>3-amino-2-oxopropyl phosphate</name>
        <dbReference type="ChEBI" id="CHEBI:57279"/>
    </ligand>
</feature>
<dbReference type="HAMAP" id="MF_00279">
    <property type="entry name" value="PdxJ"/>
    <property type="match status" value="1"/>
</dbReference>
<feature type="binding site" evidence="4">
    <location>
        <position position="47"/>
    </location>
    <ligand>
        <name>1-deoxy-D-xylulose 5-phosphate</name>
        <dbReference type="ChEBI" id="CHEBI:57792"/>
    </ligand>
</feature>
<sequence length="239" mass="27530">MKKTKLGINIDHFATIRNKRNTKYPNLLKAALIAEKNGANNITIHLRKDKRHIKDKDLKILENNTKSKINLKISIKKKMINIAYKIKPYSCYLVPEKREELTTENSLNVKKQEKKIFKIIKKLKKNKIKVALFIDPDIEQINASIIANTKIIEINTGSYSDEKNKITKKKKLQNIINAAKYATNKGLIVHAGHELNYNNVKKIASIKEIKKLNIGHAIINKLMFIGFKKAIQKIKKLIK</sequence>
<feature type="active site" description="Proton donor" evidence="4">
    <location>
        <position position="193"/>
    </location>
</feature>
<comment type="subcellular location">
    <subcellularLocation>
        <location evidence="4">Cytoplasm</location>
    </subcellularLocation>
</comment>
<comment type="pathway">
    <text evidence="4">Cofactor biosynthesis; pyridoxine 5'-phosphate biosynthesis; pyridoxine 5'-phosphate from D-erythrose 4-phosphate: step 5/5.</text>
</comment>
<dbReference type="NCBIfam" id="NF003627">
    <property type="entry name" value="PRK05265.1-5"/>
    <property type="match status" value="1"/>
</dbReference>
<dbReference type="InterPro" id="IPR004569">
    <property type="entry name" value="PyrdxlP_synth_PdxJ"/>
</dbReference>
<feature type="binding site" evidence="4">
    <location>
        <position position="102"/>
    </location>
    <ligand>
        <name>1-deoxy-D-xylulose 5-phosphate</name>
        <dbReference type="ChEBI" id="CHEBI:57792"/>
    </ligand>
</feature>
<dbReference type="PANTHER" id="PTHR30456:SF0">
    <property type="entry name" value="PYRIDOXINE 5'-PHOSPHATE SYNTHASE"/>
    <property type="match status" value="1"/>
</dbReference>
<dbReference type="SUPFAM" id="SSF63892">
    <property type="entry name" value="Pyridoxine 5'-phosphate synthase"/>
    <property type="match status" value="1"/>
</dbReference>
<evidence type="ECO:0000256" key="4">
    <source>
        <dbReference type="HAMAP-Rule" id="MF_00279"/>
    </source>
</evidence>
<dbReference type="RefSeq" id="WP_274360443.1">
    <property type="nucleotide sequence ID" value="NZ_CP110496.1"/>
</dbReference>
<dbReference type="Proteomes" id="UP001214992">
    <property type="component" value="Chromosome"/>
</dbReference>
<feature type="active site" description="Proton acceptor" evidence="4">
    <location>
        <position position="45"/>
    </location>
</feature>
<feature type="binding site" evidence="4">
    <location>
        <position position="20"/>
    </location>
    <ligand>
        <name>3-amino-2-oxopropyl phosphate</name>
        <dbReference type="ChEBI" id="CHEBI:57279"/>
    </ligand>
</feature>
<dbReference type="GO" id="GO:0033856">
    <property type="term" value="F:pyridoxine 5'-phosphate synthase activity"/>
    <property type="evidence" value="ECO:0007669"/>
    <property type="project" value="UniProtKB-UniRule"/>
</dbReference>
<evidence type="ECO:0000256" key="2">
    <source>
        <dbReference type="ARBA" id="ARBA00022679"/>
    </source>
</evidence>
<evidence type="ECO:0000256" key="3">
    <source>
        <dbReference type="ARBA" id="ARBA00023096"/>
    </source>
</evidence>
<dbReference type="Pfam" id="PF03740">
    <property type="entry name" value="PdxJ"/>
    <property type="match status" value="1"/>
</dbReference>
<comment type="similarity">
    <text evidence="4">Belongs to the PNP synthase family.</text>
</comment>
<comment type="function">
    <text evidence="4">Catalyzes the complicated ring closure reaction between the two acyclic compounds 1-deoxy-D-xylulose-5-phosphate (DXP) and 3-amino-2-oxopropyl phosphate (1-amino-acetone-3-phosphate or AAP) to form pyridoxine 5'-phosphate (PNP) and inorganic phosphate.</text>
</comment>
<dbReference type="PANTHER" id="PTHR30456">
    <property type="entry name" value="PYRIDOXINE 5'-PHOSPHATE SYNTHASE"/>
    <property type="match status" value="1"/>
</dbReference>
<dbReference type="EMBL" id="CP110496">
    <property type="protein sequence ID" value="WDI78418.1"/>
    <property type="molecule type" value="Genomic_DNA"/>
</dbReference>
<keyword evidence="2 4" id="KW-0808">Transferase</keyword>
<organism evidence="6 7">
    <name type="scientific">Candidatus Purcelliella pentastirinorum</name>
    <dbReference type="NCBI Taxonomy" id="472834"/>
    <lineage>
        <taxon>Bacteria</taxon>
        <taxon>Pseudomonadati</taxon>
        <taxon>Pseudomonadota</taxon>
        <taxon>Gammaproteobacteria</taxon>
        <taxon>Enterobacterales</taxon>
        <taxon>Enterobacteriaceae</taxon>
        <taxon>Candidatus Purcelliella</taxon>
    </lineage>
</organism>
<dbReference type="Gene3D" id="3.20.20.70">
    <property type="entry name" value="Aldolase class I"/>
    <property type="match status" value="1"/>
</dbReference>
<reference evidence="6" key="1">
    <citation type="submission" date="2022-11" db="EMBL/GenBank/DDBJ databases">
        <title>Genomic comparisons reveal selection pressure and functional variation between nutritional endosymbionts of cave-adapted and epigean Hawaiian planthoppers.</title>
        <authorList>
            <person name="Gossett J.M."/>
            <person name="Porter M.L."/>
            <person name="Vasquez Y."/>
            <person name="Bennett G.M."/>
            <person name="Chong R.A."/>
        </authorList>
    </citation>
    <scope>NUCLEOTIDE SEQUENCE</scope>
    <source>
        <strain evidence="6">OPOL2</strain>
    </source>
</reference>
<dbReference type="GO" id="GO:0008615">
    <property type="term" value="P:pyridoxine biosynthetic process"/>
    <property type="evidence" value="ECO:0007669"/>
    <property type="project" value="UniProtKB-UniRule"/>
</dbReference>
<dbReference type="GO" id="GO:0005829">
    <property type="term" value="C:cytosol"/>
    <property type="evidence" value="ECO:0007669"/>
    <property type="project" value="TreeGrafter"/>
</dbReference>
<evidence type="ECO:0000256" key="1">
    <source>
        <dbReference type="ARBA" id="ARBA00022490"/>
    </source>
</evidence>
<dbReference type="InterPro" id="IPR036130">
    <property type="entry name" value="Pyridoxine-5'_phos_synth"/>
</dbReference>
<gene>
    <name evidence="4" type="primary">pdxJ</name>
    <name evidence="6" type="ORF">ONB71_01755</name>
</gene>
<feature type="binding site" evidence="4">
    <location>
        <position position="9"/>
    </location>
    <ligand>
        <name>3-amino-2-oxopropyl phosphate</name>
        <dbReference type="ChEBI" id="CHEBI:57279"/>
    </ligand>
</feature>
<protein>
    <recommendedName>
        <fullName evidence="4 5">Pyridoxine 5'-phosphate synthase</fullName>
        <shortName evidence="4">PNP synthase</shortName>
        <ecNumber evidence="4 5">2.6.99.2</ecNumber>
    </recommendedName>
</protein>
<dbReference type="NCBIfam" id="TIGR00559">
    <property type="entry name" value="pdxJ"/>
    <property type="match status" value="1"/>
</dbReference>
<keyword evidence="3 4" id="KW-0664">Pyridoxine biosynthesis</keyword>
<evidence type="ECO:0000313" key="7">
    <source>
        <dbReference type="Proteomes" id="UP001214992"/>
    </source>
</evidence>
<feature type="binding site" evidence="4">
    <location>
        <position position="52"/>
    </location>
    <ligand>
        <name>1-deoxy-D-xylulose 5-phosphate</name>
        <dbReference type="ChEBI" id="CHEBI:57792"/>
    </ligand>
</feature>
<feature type="binding site" evidence="4">
    <location>
        <begin position="11"/>
        <end position="12"/>
    </location>
    <ligand>
        <name>1-deoxy-D-xylulose 5-phosphate</name>
        <dbReference type="ChEBI" id="CHEBI:57792"/>
    </ligand>
</feature>
<accession>A0AAX3NA89</accession>
<evidence type="ECO:0000256" key="5">
    <source>
        <dbReference type="NCBIfam" id="TIGR00559"/>
    </source>
</evidence>
<feature type="site" description="Transition state stabilizer" evidence="4">
    <location>
        <position position="153"/>
    </location>
</feature>
<proteinExistence type="inferred from homology"/>
<comment type="catalytic activity">
    <reaction evidence="4">
        <text>3-amino-2-oxopropyl phosphate + 1-deoxy-D-xylulose 5-phosphate = pyridoxine 5'-phosphate + phosphate + 2 H2O + H(+)</text>
        <dbReference type="Rhea" id="RHEA:15265"/>
        <dbReference type="ChEBI" id="CHEBI:15377"/>
        <dbReference type="ChEBI" id="CHEBI:15378"/>
        <dbReference type="ChEBI" id="CHEBI:43474"/>
        <dbReference type="ChEBI" id="CHEBI:57279"/>
        <dbReference type="ChEBI" id="CHEBI:57792"/>
        <dbReference type="ChEBI" id="CHEBI:58589"/>
        <dbReference type="EC" id="2.6.99.2"/>
    </reaction>
</comment>
<dbReference type="EC" id="2.6.99.2" evidence="4 5"/>